<dbReference type="SUPFAM" id="SSF55729">
    <property type="entry name" value="Acyl-CoA N-acyltransferases (Nat)"/>
    <property type="match status" value="1"/>
</dbReference>
<dbReference type="GO" id="GO:0016747">
    <property type="term" value="F:acyltransferase activity, transferring groups other than amino-acyl groups"/>
    <property type="evidence" value="ECO:0007669"/>
    <property type="project" value="InterPro"/>
</dbReference>
<evidence type="ECO:0000259" key="1">
    <source>
        <dbReference type="Pfam" id="PF13302"/>
    </source>
</evidence>
<dbReference type="InterPro" id="IPR051531">
    <property type="entry name" value="N-acetyltransferase"/>
</dbReference>
<reference evidence="2 3" key="1">
    <citation type="submission" date="2017-03" db="EMBL/GenBank/DDBJ databases">
        <title>Genome sequence of Paracoccus contaminans isolated from a water microcosm.</title>
        <authorList>
            <person name="Aurass P."/>
            <person name="Karste S."/>
            <person name="Trost E."/>
            <person name="Glaeser S.P."/>
            <person name="Kaempfer P."/>
            <person name="Flieger A."/>
        </authorList>
    </citation>
    <scope>NUCLEOTIDE SEQUENCE [LARGE SCALE GENOMIC DNA]</scope>
    <source>
        <strain evidence="3">RKI 16-01929T\LMG 29738T\CCM 8701T\CIP 111112T</strain>
    </source>
</reference>
<dbReference type="Gene3D" id="3.40.630.30">
    <property type="match status" value="1"/>
</dbReference>
<gene>
    <name evidence="2" type="ORF">B0A89_06955</name>
</gene>
<dbReference type="PANTHER" id="PTHR43792">
    <property type="entry name" value="GNAT FAMILY, PUTATIVE (AFU_ORTHOLOGUE AFUA_3G00765)-RELATED-RELATED"/>
    <property type="match status" value="1"/>
</dbReference>
<dbReference type="OrthoDB" id="6293260at2"/>
<dbReference type="EMBL" id="CP020612">
    <property type="protein sequence ID" value="ARJ70773.1"/>
    <property type="molecule type" value="Genomic_DNA"/>
</dbReference>
<sequence length="183" mass="19767">MTTLSVDIPVIETERLILREPREADLPAVAGFYASERSVFVGGGSAVVGRDGPRGADWAAWRGTSSALGHWLLRGYGSWTIELRATGQVAGRAGFLNPTVWSEPELGWQVYEGFEGQGIAYEAALAARAAGPRLFGLNGVISHIDPANARSIRLAERLGATFERNAELLGKPCQIWRHPEVQA</sequence>
<dbReference type="InterPro" id="IPR016181">
    <property type="entry name" value="Acyl_CoA_acyltransferase"/>
</dbReference>
<accession>A0A1W6D0W4</accession>
<keyword evidence="3" id="KW-1185">Reference proteome</keyword>
<dbReference type="Proteomes" id="UP000193017">
    <property type="component" value="Chromosome"/>
</dbReference>
<protein>
    <submittedName>
        <fullName evidence="2">GNAT family N-acetyltransferase</fullName>
    </submittedName>
</protein>
<dbReference type="InterPro" id="IPR000182">
    <property type="entry name" value="GNAT_dom"/>
</dbReference>
<evidence type="ECO:0000313" key="3">
    <source>
        <dbReference type="Proteomes" id="UP000193017"/>
    </source>
</evidence>
<dbReference type="PANTHER" id="PTHR43792:SF1">
    <property type="entry name" value="N-ACETYLTRANSFERASE DOMAIN-CONTAINING PROTEIN"/>
    <property type="match status" value="1"/>
</dbReference>
<evidence type="ECO:0000313" key="2">
    <source>
        <dbReference type="EMBL" id="ARJ70773.1"/>
    </source>
</evidence>
<dbReference type="STRING" id="1945662.B0A89_06955"/>
<dbReference type="AlphaFoldDB" id="A0A1W6D0W4"/>
<name>A0A1W6D0W4_9RHOB</name>
<dbReference type="Pfam" id="PF13302">
    <property type="entry name" value="Acetyltransf_3"/>
    <property type="match status" value="1"/>
</dbReference>
<proteinExistence type="predicted"/>
<feature type="domain" description="N-acetyltransferase" evidence="1">
    <location>
        <begin position="15"/>
        <end position="161"/>
    </location>
</feature>
<keyword evidence="2" id="KW-0808">Transferase</keyword>
<organism evidence="2 3">
    <name type="scientific">Paracoccus contaminans</name>
    <dbReference type="NCBI Taxonomy" id="1945662"/>
    <lineage>
        <taxon>Bacteria</taxon>
        <taxon>Pseudomonadati</taxon>
        <taxon>Pseudomonadota</taxon>
        <taxon>Alphaproteobacteria</taxon>
        <taxon>Rhodobacterales</taxon>
        <taxon>Paracoccaceae</taxon>
        <taxon>Paracoccus</taxon>
    </lineage>
</organism>
<dbReference type="KEGG" id="pcon:B0A89_06955"/>